<dbReference type="AlphaFoldDB" id="A0AAD8EL55"/>
<reference evidence="9" key="2">
    <citation type="submission" date="2023-05" db="EMBL/GenBank/DDBJ databases">
        <authorList>
            <person name="Fouks B."/>
        </authorList>
    </citation>
    <scope>NUCLEOTIDE SEQUENCE</scope>
    <source>
        <strain evidence="9">Stay&amp;Tobe</strain>
        <tissue evidence="9">Testes</tissue>
    </source>
</reference>
<dbReference type="GO" id="GO:0007635">
    <property type="term" value="P:chemosensory behavior"/>
    <property type="evidence" value="ECO:0007669"/>
    <property type="project" value="TreeGrafter"/>
</dbReference>
<keyword evidence="10" id="KW-1185">Reference proteome</keyword>
<dbReference type="Pfam" id="PF08395">
    <property type="entry name" value="7tm_7"/>
    <property type="match status" value="1"/>
</dbReference>
<dbReference type="InterPro" id="IPR013604">
    <property type="entry name" value="7TM_chemorcpt"/>
</dbReference>
<proteinExistence type="inferred from homology"/>
<evidence type="ECO:0000313" key="10">
    <source>
        <dbReference type="Proteomes" id="UP001233999"/>
    </source>
</evidence>
<keyword evidence="7 8" id="KW-0807">Transducer</keyword>
<dbReference type="GO" id="GO:0007165">
    <property type="term" value="P:signal transduction"/>
    <property type="evidence" value="ECO:0007669"/>
    <property type="project" value="UniProtKB-KW"/>
</dbReference>
<evidence type="ECO:0000256" key="1">
    <source>
        <dbReference type="ARBA" id="ARBA00004651"/>
    </source>
</evidence>
<dbReference type="Proteomes" id="UP001233999">
    <property type="component" value="Unassembled WGS sequence"/>
</dbReference>
<feature type="transmembrane region" description="Helical" evidence="8">
    <location>
        <begin position="283"/>
        <end position="304"/>
    </location>
</feature>
<sequence length="380" mass="44936">MYCRLKINNFLSSIIPLYYLSKLLGLTPFYLYGNDTNSSKCKILYSLIIISCVVGLCIHQIYYYSKYIYINETDNFMMSDICSKLLLYGMPFVSIAVSILKRKQMYRILKGINFVKEHFDNKININIISFWVLIFQIMLAICFLLGLYEMVYLTWGLNPFFNFYYESFVHVISLIVDFQYINSMIYVKHLFKSLNKQLHLFCYLNVDNNESVFIKKLTYLNARKLLIVYKDLEEITKLINSYFAYQLVLETVSLFIQLVSTLYNTINIISSIKSDTKWQVQFWLILCLILWITFYLTNLLTICVSGHLCKREAHAIFITVHKLLLNRFMKKEILKDLQDFVIFCSYNKLVVSANGIFHVDMTHFRKVIEVVIVYLAILLQ</sequence>
<keyword evidence="5 8" id="KW-0472">Membrane</keyword>
<feature type="transmembrane region" description="Helical" evidence="8">
    <location>
        <begin position="14"/>
        <end position="32"/>
    </location>
</feature>
<dbReference type="EMBL" id="JASPKZ010003429">
    <property type="protein sequence ID" value="KAJ9593562.1"/>
    <property type="molecule type" value="Genomic_DNA"/>
</dbReference>
<keyword evidence="6 8" id="KW-0675">Receptor</keyword>
<dbReference type="GO" id="GO:0030425">
    <property type="term" value="C:dendrite"/>
    <property type="evidence" value="ECO:0007669"/>
    <property type="project" value="TreeGrafter"/>
</dbReference>
<dbReference type="GO" id="GO:0030424">
    <property type="term" value="C:axon"/>
    <property type="evidence" value="ECO:0007669"/>
    <property type="project" value="TreeGrafter"/>
</dbReference>
<dbReference type="GO" id="GO:0008049">
    <property type="term" value="P:male courtship behavior"/>
    <property type="evidence" value="ECO:0007669"/>
    <property type="project" value="TreeGrafter"/>
</dbReference>
<feature type="transmembrane region" description="Helical" evidence="8">
    <location>
        <begin position="242"/>
        <end position="263"/>
    </location>
</feature>
<comment type="similarity">
    <text evidence="8">Belongs to the insect chemoreceptor superfamily. Gustatory receptor (GR) family.</text>
</comment>
<name>A0AAD8EL55_DIPPU</name>
<evidence type="ECO:0000256" key="5">
    <source>
        <dbReference type="ARBA" id="ARBA00023136"/>
    </source>
</evidence>
<feature type="transmembrane region" description="Helical" evidence="8">
    <location>
        <begin position="168"/>
        <end position="187"/>
    </location>
</feature>
<dbReference type="PANTHER" id="PTHR21143">
    <property type="entry name" value="INVERTEBRATE GUSTATORY RECEPTOR"/>
    <property type="match status" value="1"/>
</dbReference>
<feature type="transmembrane region" description="Helical" evidence="8">
    <location>
        <begin position="123"/>
        <end position="148"/>
    </location>
</feature>
<evidence type="ECO:0000256" key="3">
    <source>
        <dbReference type="ARBA" id="ARBA00022692"/>
    </source>
</evidence>
<evidence type="ECO:0000256" key="4">
    <source>
        <dbReference type="ARBA" id="ARBA00022989"/>
    </source>
</evidence>
<dbReference type="GO" id="GO:0043025">
    <property type="term" value="C:neuronal cell body"/>
    <property type="evidence" value="ECO:0007669"/>
    <property type="project" value="TreeGrafter"/>
</dbReference>
<dbReference type="GO" id="GO:0050909">
    <property type="term" value="P:sensory perception of taste"/>
    <property type="evidence" value="ECO:0007669"/>
    <property type="project" value="InterPro"/>
</dbReference>
<feature type="transmembrane region" description="Helical" evidence="8">
    <location>
        <begin position="85"/>
        <end position="102"/>
    </location>
</feature>
<comment type="subcellular location">
    <subcellularLocation>
        <location evidence="1 8">Cell membrane</location>
        <topology evidence="1 8">Multi-pass membrane protein</topology>
    </subcellularLocation>
</comment>
<evidence type="ECO:0000313" key="9">
    <source>
        <dbReference type="EMBL" id="KAJ9593562.1"/>
    </source>
</evidence>
<protein>
    <recommendedName>
        <fullName evidence="8">Gustatory receptor</fullName>
    </recommendedName>
</protein>
<feature type="non-terminal residue" evidence="9">
    <location>
        <position position="380"/>
    </location>
</feature>
<keyword evidence="2 8" id="KW-1003">Cell membrane</keyword>
<keyword evidence="4 8" id="KW-1133">Transmembrane helix</keyword>
<comment type="function">
    <text evidence="8">Gustatory receptor which mediates acceptance or avoidance behavior, depending on its substrates.</text>
</comment>
<evidence type="ECO:0000256" key="2">
    <source>
        <dbReference type="ARBA" id="ARBA00022475"/>
    </source>
</evidence>
<keyword evidence="3 8" id="KW-0812">Transmembrane</keyword>
<reference evidence="9" key="1">
    <citation type="journal article" date="2023" name="IScience">
        <title>Live-bearing cockroach genome reveals convergent evolutionary mechanisms linked to viviparity in insects and beyond.</title>
        <authorList>
            <person name="Fouks B."/>
            <person name="Harrison M.C."/>
            <person name="Mikhailova A.A."/>
            <person name="Marchal E."/>
            <person name="English S."/>
            <person name="Carruthers M."/>
            <person name="Jennings E.C."/>
            <person name="Chiamaka E.L."/>
            <person name="Frigard R.A."/>
            <person name="Pippel M."/>
            <person name="Attardo G.M."/>
            <person name="Benoit J.B."/>
            <person name="Bornberg-Bauer E."/>
            <person name="Tobe S.S."/>
        </authorList>
    </citation>
    <scope>NUCLEOTIDE SEQUENCE</scope>
    <source>
        <strain evidence="9">Stay&amp;Tobe</strain>
    </source>
</reference>
<evidence type="ECO:0000256" key="7">
    <source>
        <dbReference type="ARBA" id="ARBA00023224"/>
    </source>
</evidence>
<dbReference type="GO" id="GO:0005886">
    <property type="term" value="C:plasma membrane"/>
    <property type="evidence" value="ECO:0007669"/>
    <property type="project" value="UniProtKB-SubCell"/>
</dbReference>
<feature type="transmembrane region" description="Helical" evidence="8">
    <location>
        <begin position="44"/>
        <end position="65"/>
    </location>
</feature>
<evidence type="ECO:0000256" key="6">
    <source>
        <dbReference type="ARBA" id="ARBA00023170"/>
    </source>
</evidence>
<dbReference type="PANTHER" id="PTHR21143:SF104">
    <property type="entry name" value="GUSTATORY RECEPTOR 8A-RELATED"/>
    <property type="match status" value="1"/>
</dbReference>
<gene>
    <name evidence="9" type="ORF">L9F63_014902</name>
</gene>
<organism evidence="9 10">
    <name type="scientific">Diploptera punctata</name>
    <name type="common">Pacific beetle cockroach</name>
    <dbReference type="NCBI Taxonomy" id="6984"/>
    <lineage>
        <taxon>Eukaryota</taxon>
        <taxon>Metazoa</taxon>
        <taxon>Ecdysozoa</taxon>
        <taxon>Arthropoda</taxon>
        <taxon>Hexapoda</taxon>
        <taxon>Insecta</taxon>
        <taxon>Pterygota</taxon>
        <taxon>Neoptera</taxon>
        <taxon>Polyneoptera</taxon>
        <taxon>Dictyoptera</taxon>
        <taxon>Blattodea</taxon>
        <taxon>Blaberoidea</taxon>
        <taxon>Blaberidae</taxon>
        <taxon>Diplopterinae</taxon>
        <taxon>Diploptera</taxon>
    </lineage>
</organism>
<accession>A0AAD8EL55</accession>
<comment type="caution">
    <text evidence="9">The sequence shown here is derived from an EMBL/GenBank/DDBJ whole genome shotgun (WGS) entry which is preliminary data.</text>
</comment>
<evidence type="ECO:0000256" key="8">
    <source>
        <dbReference type="RuleBase" id="RU363108"/>
    </source>
</evidence>